<dbReference type="EMBL" id="JACHNH010000001">
    <property type="protein sequence ID" value="MBB4763228.1"/>
    <property type="molecule type" value="Genomic_DNA"/>
</dbReference>
<dbReference type="Gene3D" id="3.40.710.10">
    <property type="entry name" value="DD-peptidase/beta-lactamase superfamily"/>
    <property type="match status" value="1"/>
</dbReference>
<evidence type="ECO:0000313" key="3">
    <source>
        <dbReference type="Proteomes" id="UP000578112"/>
    </source>
</evidence>
<sequence>MKDEEPALRWPGLLDRLDRHGASGLPSPDVASLPELMDTYRIPGAGIAVADLDGRSWAAGYGTTGGAAPVPVRGDTAFQACSISKHVAAFGALRLVADGVLDLDADIHDYLTAWRLPAGVTVTPRQLLAHTAGLTYNWFRGYGPDEPTPSLSQTLRGAAPANTPPVRAALLPGSRFRYSGSHYAVLQRLMVDVTGAAFDDLMRTLVLEPLAMRDSSYDQGFPHRRPGSVAAGHHRAGTPVPGGWQTLPEMAGGGLWSTPADLLRLELELARAAAGESALLGRDLATQMLTPQLPGGSYGLGTELHDTPGHRKFGHTGENVGYTCFSFAWPDTGAAVAVMTNSEDTREVLTAILTTADREYATAEAATPPDDVTGRYLLRDDFPLDVTATDDGLTLTAAGRPPVVLLPLEGGRYRHPGLDLEIGFRLELMELRQEGVTQTATRIADDRR</sequence>
<feature type="domain" description="Beta-lactamase-related" evidence="1">
    <location>
        <begin position="35"/>
        <end position="345"/>
    </location>
</feature>
<dbReference type="SUPFAM" id="SSF56601">
    <property type="entry name" value="beta-lactamase/transpeptidase-like"/>
    <property type="match status" value="1"/>
</dbReference>
<dbReference type="AlphaFoldDB" id="A0A7W7HYP8"/>
<dbReference type="Proteomes" id="UP000578112">
    <property type="component" value="Unassembled WGS sequence"/>
</dbReference>
<protein>
    <submittedName>
        <fullName evidence="2">CubicO group peptidase (Beta-lactamase class C family)</fullName>
    </submittedName>
</protein>
<gene>
    <name evidence="2" type="ORF">BJ971_003784</name>
</gene>
<dbReference type="InterPro" id="IPR012338">
    <property type="entry name" value="Beta-lactam/transpept-like"/>
</dbReference>
<dbReference type="InterPro" id="IPR001466">
    <property type="entry name" value="Beta-lactam-related"/>
</dbReference>
<reference evidence="2 3" key="1">
    <citation type="submission" date="2020-08" db="EMBL/GenBank/DDBJ databases">
        <title>Sequencing the genomes of 1000 actinobacteria strains.</title>
        <authorList>
            <person name="Klenk H.-P."/>
        </authorList>
    </citation>
    <scope>NUCLEOTIDE SEQUENCE [LARGE SCALE GENOMIC DNA]</scope>
    <source>
        <strain evidence="2 3">DSM 43149</strain>
    </source>
</reference>
<dbReference type="PANTHER" id="PTHR46825:SF12">
    <property type="entry name" value="PENICILLIN-BINDING PROTEIN 4"/>
    <property type="match status" value="1"/>
</dbReference>
<organism evidence="2 3">
    <name type="scientific">Actinoplanes digitatis</name>
    <dbReference type="NCBI Taxonomy" id="1868"/>
    <lineage>
        <taxon>Bacteria</taxon>
        <taxon>Bacillati</taxon>
        <taxon>Actinomycetota</taxon>
        <taxon>Actinomycetes</taxon>
        <taxon>Micromonosporales</taxon>
        <taxon>Micromonosporaceae</taxon>
        <taxon>Actinoplanes</taxon>
    </lineage>
</organism>
<dbReference type="Pfam" id="PF00144">
    <property type="entry name" value="Beta-lactamase"/>
    <property type="match status" value="1"/>
</dbReference>
<keyword evidence="3" id="KW-1185">Reference proteome</keyword>
<dbReference type="PANTHER" id="PTHR46825">
    <property type="entry name" value="D-ALANYL-D-ALANINE-CARBOXYPEPTIDASE/ENDOPEPTIDASE AMPH"/>
    <property type="match status" value="1"/>
</dbReference>
<accession>A0A7W7HYP8</accession>
<proteinExistence type="predicted"/>
<comment type="caution">
    <text evidence="2">The sequence shown here is derived from an EMBL/GenBank/DDBJ whole genome shotgun (WGS) entry which is preliminary data.</text>
</comment>
<dbReference type="RefSeq" id="WP_184994559.1">
    <property type="nucleotide sequence ID" value="NZ_BOMK01000010.1"/>
</dbReference>
<dbReference type="InterPro" id="IPR050491">
    <property type="entry name" value="AmpC-like"/>
</dbReference>
<name>A0A7W7HYP8_9ACTN</name>
<evidence type="ECO:0000259" key="1">
    <source>
        <dbReference type="Pfam" id="PF00144"/>
    </source>
</evidence>
<evidence type="ECO:0000313" key="2">
    <source>
        <dbReference type="EMBL" id="MBB4763228.1"/>
    </source>
</evidence>